<protein>
    <recommendedName>
        <fullName evidence="2">F-box domain-containing protein</fullName>
    </recommendedName>
</protein>
<feature type="domain" description="F-box" evidence="2">
    <location>
        <begin position="1020"/>
        <end position="1069"/>
    </location>
</feature>
<dbReference type="PANTHER" id="PTHR33127:SF97">
    <property type="entry name" value="OS08G0448300 PROTEIN"/>
    <property type="match status" value="1"/>
</dbReference>
<dbReference type="SUPFAM" id="SSF50965">
    <property type="entry name" value="Galactose oxidase, central domain"/>
    <property type="match status" value="1"/>
</dbReference>
<dbReference type="CDD" id="cd09917">
    <property type="entry name" value="F-box_SF"/>
    <property type="match status" value="2"/>
</dbReference>
<dbReference type="InterPro" id="IPR036047">
    <property type="entry name" value="F-box-like_dom_sf"/>
</dbReference>
<dbReference type="InterPro" id="IPR011043">
    <property type="entry name" value="Gal_Oxase/kelch_b-propeller"/>
</dbReference>
<dbReference type="eggNOG" id="ENOG502QWFR">
    <property type="taxonomic scope" value="Eukaryota"/>
</dbReference>
<evidence type="ECO:0000259" key="2">
    <source>
        <dbReference type="PROSITE" id="PS50181"/>
    </source>
</evidence>
<reference evidence="3" key="2">
    <citation type="submission" date="2015-03" db="UniProtKB">
        <authorList>
            <consortium name="EnsemblPlants"/>
        </authorList>
    </citation>
    <scope>IDENTIFICATION</scope>
</reference>
<dbReference type="Pfam" id="PF03478">
    <property type="entry name" value="Beta-prop_KIB1-4"/>
    <property type="match status" value="4"/>
</dbReference>
<accession>A0A0D3H0W8</accession>
<sequence>MAMKSDDNSLPPGFGTRPWLVQGSRGDTLTFVDVSDLSLHETVVPEVRGKTCLGCMHGDWLLMLDKSTADCFLLRISTNPRTKIRLPPLHQPLNFLSTIKMLESPDSPKCTIFIASSPEVEEESYLLYCRPGEDEWTKLVSPFNDIHLSAFMCNYEGKIYSACSNLVVIDMVDGKIQLQRVGTIKDEEKYARGSGCYHVVESCGKLFLLWIEELGCFGNDGLLTAIDVFCLDLELMSWERVESIGSDRTFLISEHYTFSCPSIEGVLQGNCVYLVWSSCDSERLYKFCLDDMTISFQQILPQPTKPWCRAFWTVPASIQSILPMEISAKPNSLLSTKLSKDILLNDLDEHIEDGPGNSLCLWEHLPVDLLELIVSNLSLVDRIRFPTVCKAWSKVSNPIEQAKVWPWLMHISKQDGMCRLFDPLRGEEYNMQVSIFDTNEDRHIFRSSKDGWVFASAGIYGHDIFIINPFTEDIVEPPMFERRYHYNGVSFSSPNPICPNCYFFGINSSLSGKFLNIHTWRHEETEWIEQHFEYDVPFPAGYNNPVMFCGKFYCLGRKGNLGAFDPTSNTWEILDKPEPIHAEMDLLENDHRGREFCYLVDLEGELISVLLHNASEAPQVFKLDLTKMSWVEVEDIGGGALFLDHRTSYGVGSPDGGHGNRIYFPRYSVDRKPVFYDMDNKMYYPSFYGHIEPLNCAWVPWLVQAQGTEALSFVDISDRSLHVRTIPELQCKVCLGCIHDGDWLLMVDETTSDCFLFCLSNSSKISLPPLREPLVDLGACLVLGSSLVNRDNAVVISSTAEPEESFLLYCHPGDKEWTKLIIQLDSHRLSGNLVNCAGQLYSFSTFGCLVTLDVIDGAAIQAQMDFEWESTCDPSYVPYLVESGGDLFLVAASLYGCPYDCPLNGVSVYQLDQAESTLKKVDGIGADRAFLISGHYGFSCVAVKGQVQGNCVYIVWSGHDCEIIYKFCLDDMTISVQPILPQPTKDLQRGFWSVPTGCISSQVSVLNNFYNDEAEHVTPIAPWQNLPIEMLELIVSNLSLVDRVRFPSVCKEWSSVSNPVAQAKVWPWLMHCIKQDGTSKMFDPLRSMEYAMEVGPFDADEWQAFRFSKDGWVIVSHGDNNIIVINPFTEEIVKLPMFDKWYLFNGISFSTVPTSPDCVFLGVGGSPKGDSIRVSICKPNKRDSIEDESEDKEKEPEVEENESEDEEDESEDEEDGVYWREFFFDNDDVLFPVARNNPVYFRQEFYFLGQKGNLAIFNPGKNEWRILDKPEPIHANLTPFDEGSEACYLVELREGN</sequence>
<name>A0A0D3H0W8_9ORYZ</name>
<dbReference type="Gene3D" id="1.20.1280.50">
    <property type="match status" value="2"/>
</dbReference>
<dbReference type="SMART" id="SM00256">
    <property type="entry name" value="FBOX"/>
    <property type="match status" value="2"/>
</dbReference>
<dbReference type="PANTHER" id="PTHR33127">
    <property type="entry name" value="TRANSMEMBRANE PROTEIN"/>
    <property type="match status" value="1"/>
</dbReference>
<dbReference type="HOGENOM" id="CLU_261869_0_0_1"/>
<dbReference type="PaxDb" id="65489-OBART08G16640.1"/>
<reference evidence="3" key="1">
    <citation type="journal article" date="2009" name="Rice">
        <title>De Novo Next Generation Sequencing of Plant Genomes.</title>
        <authorList>
            <person name="Rounsley S."/>
            <person name="Marri P.R."/>
            <person name="Yu Y."/>
            <person name="He R."/>
            <person name="Sisneros N."/>
            <person name="Goicoechea J.L."/>
            <person name="Lee S.J."/>
            <person name="Angelova A."/>
            <person name="Kudrna D."/>
            <person name="Luo M."/>
            <person name="Affourtit J."/>
            <person name="Desany B."/>
            <person name="Knight J."/>
            <person name="Niazi F."/>
            <person name="Egholm M."/>
            <person name="Wing R.A."/>
        </authorList>
    </citation>
    <scope>NUCLEOTIDE SEQUENCE [LARGE SCALE GENOMIC DNA]</scope>
    <source>
        <strain evidence="3">cv. IRGC 105608</strain>
    </source>
</reference>
<dbReference type="Proteomes" id="UP000026960">
    <property type="component" value="Chromosome 8"/>
</dbReference>
<feature type="region of interest" description="Disordered" evidence="1">
    <location>
        <begin position="1177"/>
        <end position="1213"/>
    </location>
</feature>
<dbReference type="Pfam" id="PF00646">
    <property type="entry name" value="F-box"/>
    <property type="match status" value="2"/>
</dbReference>
<evidence type="ECO:0000256" key="1">
    <source>
        <dbReference type="SAM" id="MobiDB-lite"/>
    </source>
</evidence>
<organism evidence="3">
    <name type="scientific">Oryza barthii</name>
    <dbReference type="NCBI Taxonomy" id="65489"/>
    <lineage>
        <taxon>Eukaryota</taxon>
        <taxon>Viridiplantae</taxon>
        <taxon>Streptophyta</taxon>
        <taxon>Embryophyta</taxon>
        <taxon>Tracheophyta</taxon>
        <taxon>Spermatophyta</taxon>
        <taxon>Magnoliopsida</taxon>
        <taxon>Liliopsida</taxon>
        <taxon>Poales</taxon>
        <taxon>Poaceae</taxon>
        <taxon>BOP clade</taxon>
        <taxon>Oryzoideae</taxon>
        <taxon>Oryzeae</taxon>
        <taxon>Oryzinae</taxon>
        <taxon>Oryza</taxon>
    </lineage>
</organism>
<dbReference type="Gramene" id="OBART08G16640.1">
    <property type="protein sequence ID" value="OBART08G16640.1"/>
    <property type="gene ID" value="OBART08G16640"/>
</dbReference>
<evidence type="ECO:0000313" key="4">
    <source>
        <dbReference type="Proteomes" id="UP000026960"/>
    </source>
</evidence>
<dbReference type="InterPro" id="IPR005174">
    <property type="entry name" value="KIB1-4_b-propeller"/>
</dbReference>
<dbReference type="PROSITE" id="PS50181">
    <property type="entry name" value="FBOX"/>
    <property type="match status" value="1"/>
</dbReference>
<dbReference type="InterPro" id="IPR001810">
    <property type="entry name" value="F-box_dom"/>
</dbReference>
<feature type="compositionally biased region" description="Acidic residues" evidence="1">
    <location>
        <begin position="1185"/>
        <end position="1213"/>
    </location>
</feature>
<dbReference type="SUPFAM" id="SSF81383">
    <property type="entry name" value="F-box domain"/>
    <property type="match status" value="2"/>
</dbReference>
<keyword evidence="4" id="KW-1185">Reference proteome</keyword>
<dbReference type="EnsemblPlants" id="OBART08G16640.1">
    <property type="protein sequence ID" value="OBART08G16640.1"/>
    <property type="gene ID" value="OBART08G16640"/>
</dbReference>
<proteinExistence type="predicted"/>
<evidence type="ECO:0000313" key="3">
    <source>
        <dbReference type="EnsemblPlants" id="OBART08G16640.1"/>
    </source>
</evidence>